<dbReference type="Pfam" id="PF13041">
    <property type="entry name" value="PPR_2"/>
    <property type="match status" value="2"/>
</dbReference>
<name>A0AAW1L131_SAPOF</name>
<feature type="repeat" description="PPR" evidence="3">
    <location>
        <begin position="349"/>
        <end position="383"/>
    </location>
</feature>
<proteinExistence type="inferred from homology"/>
<dbReference type="Pfam" id="PF13812">
    <property type="entry name" value="PPR_3"/>
    <property type="match status" value="1"/>
</dbReference>
<accession>A0AAW1L131</accession>
<evidence type="ECO:0000256" key="3">
    <source>
        <dbReference type="PROSITE-ProRule" id="PRU00708"/>
    </source>
</evidence>
<dbReference type="PROSITE" id="PS51375">
    <property type="entry name" value="PPR"/>
    <property type="match status" value="5"/>
</dbReference>
<dbReference type="EMBL" id="JBDFQZ010000005">
    <property type="protein sequence ID" value="KAK9726521.1"/>
    <property type="molecule type" value="Genomic_DNA"/>
</dbReference>
<evidence type="ECO:0000313" key="5">
    <source>
        <dbReference type="Proteomes" id="UP001443914"/>
    </source>
</evidence>
<keyword evidence="2" id="KW-0677">Repeat</keyword>
<protein>
    <recommendedName>
        <fullName evidence="6">Pentatricopeptide repeat-containing protein</fullName>
    </recommendedName>
</protein>
<organism evidence="4 5">
    <name type="scientific">Saponaria officinalis</name>
    <name type="common">Common soapwort</name>
    <name type="synonym">Lychnis saponaria</name>
    <dbReference type="NCBI Taxonomy" id="3572"/>
    <lineage>
        <taxon>Eukaryota</taxon>
        <taxon>Viridiplantae</taxon>
        <taxon>Streptophyta</taxon>
        <taxon>Embryophyta</taxon>
        <taxon>Tracheophyta</taxon>
        <taxon>Spermatophyta</taxon>
        <taxon>Magnoliopsida</taxon>
        <taxon>eudicotyledons</taxon>
        <taxon>Gunneridae</taxon>
        <taxon>Pentapetalae</taxon>
        <taxon>Caryophyllales</taxon>
        <taxon>Caryophyllaceae</taxon>
        <taxon>Caryophylleae</taxon>
        <taxon>Saponaria</taxon>
    </lineage>
</organism>
<evidence type="ECO:0008006" key="6">
    <source>
        <dbReference type="Google" id="ProtNLM"/>
    </source>
</evidence>
<evidence type="ECO:0000256" key="1">
    <source>
        <dbReference type="ARBA" id="ARBA00007626"/>
    </source>
</evidence>
<dbReference type="Pfam" id="PF01535">
    <property type="entry name" value="PPR"/>
    <property type="match status" value="2"/>
</dbReference>
<dbReference type="AlphaFoldDB" id="A0AAW1L131"/>
<dbReference type="Proteomes" id="UP001443914">
    <property type="component" value="Unassembled WGS sequence"/>
</dbReference>
<feature type="repeat" description="PPR" evidence="3">
    <location>
        <begin position="417"/>
        <end position="451"/>
    </location>
</feature>
<dbReference type="PANTHER" id="PTHR47941">
    <property type="entry name" value="PENTATRICOPEPTIDE REPEAT-CONTAINING PROTEIN 3, MITOCHONDRIAL"/>
    <property type="match status" value="1"/>
</dbReference>
<comment type="caution">
    <text evidence="4">The sequence shown here is derived from an EMBL/GenBank/DDBJ whole genome shotgun (WGS) entry which is preliminary data.</text>
</comment>
<feature type="repeat" description="PPR" evidence="3">
    <location>
        <begin position="314"/>
        <end position="348"/>
    </location>
</feature>
<dbReference type="InterPro" id="IPR011990">
    <property type="entry name" value="TPR-like_helical_dom_sf"/>
</dbReference>
<comment type="similarity">
    <text evidence="1">Belongs to the PPR family. P subfamily.</text>
</comment>
<dbReference type="EMBL" id="JBDFQZ010000005">
    <property type="protein sequence ID" value="KAK9726520.1"/>
    <property type="molecule type" value="Genomic_DNA"/>
</dbReference>
<gene>
    <name evidence="4" type="ORF">RND81_05G221000</name>
</gene>
<sequence>MSSSHKFLKLSSFFWPRKASPSNIGRKNHFLYASFCAIPESSYVAETTNIEESPELPDWVKYCEHDKASVNESKDDFVLPKIAEWATSRKLSSDHSKLVKDIAAEIVDSDLNKLSEVLKAKFDSVDEVGSVLSECDKIELSESLVEKILLRFRHDWVPAFGFFNWAKHQVGYTHTENSYNLMVDILGMSRNFELMWELIEEMDKLGGLVSFFTLTKAMRRLAKGEKYDEAVEAFDKFERFGLPRETAAMNMLIEVLVKEGNVERAQKVYTELKDKIPPNSHTFNILIHGWCKATKYTEARQTMADMEKHGFQPDVYSYTCFVDYYCREKDFRKVDAIVDEMQQKGCSPNVVTYTIIMRALGNAKETNKALEICHKMKQSGCDPDASFCSALIYILSKSGRFKDACDVFEDMPKGVADVLTYNTMIAAACKHSREEYAIELLKQMEETSCKPNLKTYTPLLKLCCEKKRMKVLNYLLSDMFRKGVSLDLSMYCLLVDHLCKNGKLEHACSFFEQMVLKRMVPRDNTYKLLMEKLEQKAMGKAKQQIEKLMLKAKDYTCSGAVGFH</sequence>
<reference evidence="4 5" key="1">
    <citation type="submission" date="2024-03" db="EMBL/GenBank/DDBJ databases">
        <title>WGS assembly of Saponaria officinalis var. Norfolk2.</title>
        <authorList>
            <person name="Jenkins J."/>
            <person name="Shu S."/>
            <person name="Grimwood J."/>
            <person name="Barry K."/>
            <person name="Goodstein D."/>
            <person name="Schmutz J."/>
            <person name="Leebens-Mack J."/>
            <person name="Osbourn A."/>
        </authorList>
    </citation>
    <scope>NUCLEOTIDE SEQUENCE [LARGE SCALE GENOMIC DNA]</scope>
    <source>
        <strain evidence="5">cv. Norfolk2</strain>
        <strain evidence="4">JIC</strain>
        <tissue evidence="4">Leaf</tissue>
    </source>
</reference>
<evidence type="ECO:0000313" key="4">
    <source>
        <dbReference type="EMBL" id="KAK9726521.1"/>
    </source>
</evidence>
<dbReference type="Pfam" id="PF12854">
    <property type="entry name" value="PPR_1"/>
    <property type="match status" value="1"/>
</dbReference>
<evidence type="ECO:0000256" key="2">
    <source>
        <dbReference type="ARBA" id="ARBA00022737"/>
    </source>
</evidence>
<feature type="repeat" description="PPR" evidence="3">
    <location>
        <begin position="487"/>
        <end position="521"/>
    </location>
</feature>
<dbReference type="NCBIfam" id="TIGR00756">
    <property type="entry name" value="PPR"/>
    <property type="match status" value="7"/>
</dbReference>
<dbReference type="Gene3D" id="1.25.40.10">
    <property type="entry name" value="Tetratricopeptide repeat domain"/>
    <property type="match status" value="3"/>
</dbReference>
<feature type="repeat" description="PPR" evidence="3">
    <location>
        <begin position="279"/>
        <end position="313"/>
    </location>
</feature>
<keyword evidence="5" id="KW-1185">Reference proteome</keyword>
<dbReference type="InterPro" id="IPR002885">
    <property type="entry name" value="PPR_rpt"/>
</dbReference>
<dbReference type="SUPFAM" id="SSF81901">
    <property type="entry name" value="HCP-like"/>
    <property type="match status" value="1"/>
</dbReference>